<feature type="domain" description="Mannose-1-phosphate guanyltransferase C-terminal" evidence="2">
    <location>
        <begin position="224"/>
        <end position="304"/>
    </location>
</feature>
<dbReference type="Gene3D" id="2.160.10.10">
    <property type="entry name" value="Hexapeptide repeat proteins"/>
    <property type="match status" value="1"/>
</dbReference>
<keyword evidence="1" id="KW-0472">Membrane</keyword>
<dbReference type="RefSeq" id="WP_180144314.1">
    <property type="nucleotide sequence ID" value="NZ_CAADHO010000009.1"/>
</dbReference>
<name>A0A4V6ILU3_9BACT</name>
<dbReference type="SUPFAM" id="SSF53448">
    <property type="entry name" value="Nucleotide-diphospho-sugar transferases"/>
    <property type="match status" value="1"/>
</dbReference>
<dbReference type="Gene3D" id="3.90.550.10">
    <property type="entry name" value="Spore Coat Polysaccharide Biosynthesis Protein SpsA, Chain A"/>
    <property type="match status" value="1"/>
</dbReference>
<evidence type="ECO:0000259" key="2">
    <source>
        <dbReference type="Pfam" id="PF25087"/>
    </source>
</evidence>
<dbReference type="PANTHER" id="PTHR22572">
    <property type="entry name" value="SUGAR-1-PHOSPHATE GUANYL TRANSFERASE"/>
    <property type="match status" value="1"/>
</dbReference>
<organism evidence="3 4">
    <name type="scientific">Desulfoluna butyratoxydans</name>
    <dbReference type="NCBI Taxonomy" id="231438"/>
    <lineage>
        <taxon>Bacteria</taxon>
        <taxon>Pseudomonadati</taxon>
        <taxon>Thermodesulfobacteriota</taxon>
        <taxon>Desulfobacteria</taxon>
        <taxon>Desulfobacterales</taxon>
        <taxon>Desulfolunaceae</taxon>
        <taxon>Desulfoluna</taxon>
    </lineage>
</organism>
<dbReference type="Pfam" id="PF25087">
    <property type="entry name" value="GMPPB_C"/>
    <property type="match status" value="1"/>
</dbReference>
<keyword evidence="4" id="KW-1185">Reference proteome</keyword>
<dbReference type="InterPro" id="IPR056729">
    <property type="entry name" value="GMPPB_C"/>
</dbReference>
<dbReference type="SUPFAM" id="SSF51161">
    <property type="entry name" value="Trimeric LpxA-like enzymes"/>
    <property type="match status" value="1"/>
</dbReference>
<dbReference type="Proteomes" id="UP000507962">
    <property type="component" value="Unassembled WGS sequence"/>
</dbReference>
<reference evidence="3 4" key="1">
    <citation type="submission" date="2019-03" db="EMBL/GenBank/DDBJ databases">
        <authorList>
            <person name="Nijsse B."/>
        </authorList>
    </citation>
    <scope>NUCLEOTIDE SEQUENCE [LARGE SCALE GENOMIC DNA]</scope>
    <source>
        <strain evidence="3">Desulfoluna butyratoxydans MSL71</strain>
    </source>
</reference>
<evidence type="ECO:0000256" key="1">
    <source>
        <dbReference type="SAM" id="Phobius"/>
    </source>
</evidence>
<keyword evidence="1" id="KW-1133">Transmembrane helix</keyword>
<protein>
    <submittedName>
        <fullName evidence="3">Nucleotide-diphospho-sugar transferases</fullName>
    </submittedName>
</protein>
<dbReference type="InterPro" id="IPR050486">
    <property type="entry name" value="Mannose-1P_guanyltransferase"/>
</dbReference>
<dbReference type="GO" id="GO:0016740">
    <property type="term" value="F:transferase activity"/>
    <property type="evidence" value="ECO:0007669"/>
    <property type="project" value="UniProtKB-KW"/>
</dbReference>
<evidence type="ECO:0000313" key="4">
    <source>
        <dbReference type="Proteomes" id="UP000507962"/>
    </source>
</evidence>
<keyword evidence="1" id="KW-0812">Transmembrane</keyword>
<dbReference type="AlphaFoldDB" id="A0A4V6ILU3"/>
<dbReference type="EMBL" id="CAADHO010000009">
    <property type="protein sequence ID" value="VFQ46498.1"/>
    <property type="molecule type" value="Genomic_DNA"/>
</dbReference>
<accession>A0A4V6ILU3</accession>
<evidence type="ECO:0000313" key="3">
    <source>
        <dbReference type="EMBL" id="VFQ46498.1"/>
    </source>
</evidence>
<dbReference type="InterPro" id="IPR011004">
    <property type="entry name" value="Trimer_LpxA-like_sf"/>
</dbReference>
<feature type="transmembrane region" description="Helical" evidence="1">
    <location>
        <begin position="323"/>
        <end position="345"/>
    </location>
</feature>
<feature type="transmembrane region" description="Helical" evidence="1">
    <location>
        <begin position="391"/>
        <end position="408"/>
    </location>
</feature>
<gene>
    <name evidence="3" type="ORF">MSL71_41650</name>
</gene>
<keyword evidence="3" id="KW-0808">Transferase</keyword>
<dbReference type="InterPro" id="IPR029044">
    <property type="entry name" value="Nucleotide-diphossugar_trans"/>
</dbReference>
<proteinExistence type="predicted"/>
<sequence length="495" mass="54471">MKALVIATRGVDHAPVLSERFGAAMLPLLDRPFLQHQVESLVRWGATEIEFVLSHRPEKVEAFFGTGERWGCRFRYHLVRDPEHPYRPLVDALASSREEPLILAHGEALPLVKKLPEAQDAPLLLIHGEEPGMQWTGWAVFPIEFGMVMEVPTDATALEAAILNAGAREETLATVLTVRDPATLLGATRTLLDRGVPHLMHGAREVEDSVWLSRDVGIHPTARITPPVYLDEGCRIGRLAEIGPYAVLAKGCVVDEKTRITGSMVLAMSYIGKDLSLENSVVDKNCLVNTSIGSELTVTDAFIIGNLAENELRHRLSRLGSRLAGLLLLVLFAPLLLITLMILTLSRKGPCRPHRNVVSLPTLADETHWHTFAFATCEAQGPDPATWEARWWHFFLVFLPGLIHVAGGRMRLVGIGPRSTDAIRALPEDWRQITLTGKGGLVTEAMLHFGPCPDEDELYAAETVYTVSSGFLYDAKLLLKYAGQLLGVIPRPSSS</sequence>